<accession>A0A5L4NPQ2</accession>
<name>A0A5L4NPQ2_CAMLA</name>
<sequence>MILFISLLTLILCFLNYYFLYPIDQKLFYIYTSISILIFIATCIYLIIKNQKLKKDNIIIQEIEKFLKISSSTSLIDLKEKLKTSFELTQKQLQDQKIQNKLLQKNLQYLIQSFNYMRLENSITLKPILKKYQINTKTKNIIFKNIHACIVNDDMIENFLLQCILLDIGISSEIFDDFQKVEKKYSFIISKKKIKNTLNYTFVDVNVKDLINFLSTNFKEESYQIANLYNVLIFKSSSFENNLILNITNQFCSNNQIVDSLSDFKNALKLNFRLILVDYEVIKFDILHFTQILHEYKIQNSQNKILLFTKNRVKNCDFADEIINDISKNEWIILLKKYINQV</sequence>
<evidence type="ECO:0000313" key="1">
    <source>
        <dbReference type="EMBL" id="EAI3914674.1"/>
    </source>
</evidence>
<gene>
    <name evidence="1" type="ORF">YZ34_06555</name>
</gene>
<dbReference type="AlphaFoldDB" id="A0A5L4NPQ2"/>
<evidence type="ECO:0000313" key="2">
    <source>
        <dbReference type="Proteomes" id="UP000559808"/>
    </source>
</evidence>
<organism evidence="1 2">
    <name type="scientific">Campylobacter lari</name>
    <dbReference type="NCBI Taxonomy" id="201"/>
    <lineage>
        <taxon>Bacteria</taxon>
        <taxon>Pseudomonadati</taxon>
        <taxon>Campylobacterota</taxon>
        <taxon>Epsilonproteobacteria</taxon>
        <taxon>Campylobacterales</taxon>
        <taxon>Campylobacteraceae</taxon>
        <taxon>Campylobacter</taxon>
    </lineage>
</organism>
<comment type="caution">
    <text evidence="1">The sequence shown here is derived from an EMBL/GenBank/DDBJ whole genome shotgun (WGS) entry which is preliminary data.</text>
</comment>
<protein>
    <submittedName>
        <fullName evidence="1">Uncharacterized protein</fullName>
    </submittedName>
</protein>
<reference evidence="1 2" key="1">
    <citation type="submission" date="2018-05" db="EMBL/GenBank/DDBJ databases">
        <authorList>
            <consortium name="PulseNet: The National Subtyping Network for Foodborne Disease Surveillance"/>
            <person name="Tarr C.L."/>
            <person name="Trees E."/>
            <person name="Katz L.S."/>
            <person name="Carleton-Romer H.A."/>
            <person name="Stroika S."/>
            <person name="Kucerova Z."/>
            <person name="Roache K.F."/>
            <person name="Sabol A.L."/>
            <person name="Besser J."/>
            <person name="Gerner-Smidt P."/>
        </authorList>
    </citation>
    <scope>NUCLEOTIDE SEQUENCE [LARGE SCALE GENOMIC DNA]</scope>
    <source>
        <strain evidence="1 2">D6489</strain>
    </source>
</reference>
<dbReference type="EMBL" id="AABOWU010000013">
    <property type="protein sequence ID" value="EAI3914674.1"/>
    <property type="molecule type" value="Genomic_DNA"/>
</dbReference>
<dbReference type="Proteomes" id="UP000559808">
    <property type="component" value="Unassembled WGS sequence"/>
</dbReference>
<proteinExistence type="predicted"/>